<dbReference type="PRINTS" id="PR01243">
    <property type="entry name" value="NUCDPKINASE"/>
</dbReference>
<sequence length="139" mass="15339">MAKNRTFTMLKPDAVEKGHIGAILEKISASGFRIVAMKLTQMTTKDAQNFYAVHSERPFFADLVEYMTRGPIVAAILEKDNAVEDFRTLIGATNPADAAEGTIRKMFADSISENAVHGSDSDENAFIESAFHFSGREMF</sequence>
<proteinExistence type="inferred from homology"/>
<keyword evidence="6 7" id="KW-0067">ATP-binding</keyword>
<dbReference type="PROSITE" id="PS51374">
    <property type="entry name" value="NDPK_LIKE"/>
    <property type="match status" value="1"/>
</dbReference>
<accession>A0ABS4BUW8</accession>
<gene>
    <name evidence="7" type="primary">ndk</name>
    <name evidence="11" type="ORF">J8H85_11155</name>
</gene>
<evidence type="ECO:0000256" key="3">
    <source>
        <dbReference type="ARBA" id="ARBA00022679"/>
    </source>
</evidence>
<protein>
    <recommendedName>
        <fullName evidence="7">Nucleoside diphosphate kinase</fullName>
        <shortName evidence="7">NDK</shortName>
        <shortName evidence="7">NDP kinase</shortName>
        <ecNumber evidence="7">2.7.4.6</ecNumber>
    </recommendedName>
    <alternativeName>
        <fullName evidence="7">Nucleoside-2-P kinase</fullName>
    </alternativeName>
</protein>
<evidence type="ECO:0000256" key="5">
    <source>
        <dbReference type="ARBA" id="ARBA00022777"/>
    </source>
</evidence>
<dbReference type="PANTHER" id="PTHR46161:SF3">
    <property type="entry name" value="NUCLEOSIDE DIPHOSPHATE KINASE DDB_G0292928-RELATED"/>
    <property type="match status" value="1"/>
</dbReference>
<keyword evidence="3 7" id="KW-0808">Transferase</keyword>
<keyword evidence="7" id="KW-0546">Nucleotide metabolism</keyword>
<feature type="binding site" evidence="7 8">
    <location>
        <position position="93"/>
    </location>
    <ligand>
        <name>ATP</name>
        <dbReference type="ChEBI" id="CHEBI:30616"/>
    </ligand>
</feature>
<name>A0ABS4BUW8_9FLAO</name>
<reference evidence="11 12" key="1">
    <citation type="submission" date="2021-04" db="EMBL/GenBank/DDBJ databases">
        <title>Mariniflexile gromovii gen. nov., sp. nov., a gliding bacterium isolated from the sea urchin Strongylocentrotus intermedius.</title>
        <authorList>
            <person name="Ko S."/>
            <person name="Le V."/>
            <person name="Ahn C.-Y."/>
            <person name="Oh H.-M."/>
        </authorList>
    </citation>
    <scope>NUCLEOTIDE SEQUENCE [LARGE SCALE GENOMIC DNA]</scope>
    <source>
        <strain evidence="11 12">KCTC 12570</strain>
    </source>
</reference>
<feature type="binding site" evidence="7 8">
    <location>
        <position position="114"/>
    </location>
    <ligand>
        <name>ATP</name>
        <dbReference type="ChEBI" id="CHEBI:30616"/>
    </ligand>
</feature>
<evidence type="ECO:0000256" key="8">
    <source>
        <dbReference type="PROSITE-ProRule" id="PRU00706"/>
    </source>
</evidence>
<dbReference type="Pfam" id="PF00334">
    <property type="entry name" value="NDK"/>
    <property type="match status" value="1"/>
</dbReference>
<feature type="domain" description="Nucleoside diphosphate kinase-like" evidence="10">
    <location>
        <begin position="3"/>
        <end position="137"/>
    </location>
</feature>
<comment type="catalytic activity">
    <reaction evidence="7">
        <text>a 2'-deoxyribonucleoside 5'-diphosphate + ATP = a 2'-deoxyribonucleoside 5'-triphosphate + ADP</text>
        <dbReference type="Rhea" id="RHEA:44640"/>
        <dbReference type="ChEBI" id="CHEBI:30616"/>
        <dbReference type="ChEBI" id="CHEBI:61560"/>
        <dbReference type="ChEBI" id="CHEBI:73316"/>
        <dbReference type="ChEBI" id="CHEBI:456216"/>
        <dbReference type="EC" id="2.7.4.6"/>
    </reaction>
</comment>
<dbReference type="EMBL" id="JAGJCB010000010">
    <property type="protein sequence ID" value="MBP0904385.1"/>
    <property type="molecule type" value="Genomic_DNA"/>
</dbReference>
<evidence type="ECO:0000313" key="12">
    <source>
        <dbReference type="Proteomes" id="UP000670776"/>
    </source>
</evidence>
<evidence type="ECO:0000256" key="2">
    <source>
        <dbReference type="ARBA" id="ARBA00022553"/>
    </source>
</evidence>
<comment type="subcellular location">
    <subcellularLocation>
        <location evidence="7">Cytoplasm</location>
    </subcellularLocation>
</comment>
<comment type="catalytic activity">
    <reaction evidence="7">
        <text>a ribonucleoside 5'-diphosphate + ATP = a ribonucleoside 5'-triphosphate + ADP</text>
        <dbReference type="Rhea" id="RHEA:18113"/>
        <dbReference type="ChEBI" id="CHEBI:30616"/>
        <dbReference type="ChEBI" id="CHEBI:57930"/>
        <dbReference type="ChEBI" id="CHEBI:61557"/>
        <dbReference type="ChEBI" id="CHEBI:456216"/>
        <dbReference type="EC" id="2.7.4.6"/>
    </reaction>
</comment>
<keyword evidence="7" id="KW-0460">Magnesium</keyword>
<comment type="subunit">
    <text evidence="7">Homotetramer.</text>
</comment>
<keyword evidence="2 7" id="KW-0597">Phosphoprotein</keyword>
<dbReference type="SMART" id="SM00562">
    <property type="entry name" value="NDK"/>
    <property type="match status" value="1"/>
</dbReference>
<dbReference type="Gene3D" id="3.30.70.141">
    <property type="entry name" value="Nucleoside diphosphate kinase-like domain"/>
    <property type="match status" value="1"/>
</dbReference>
<evidence type="ECO:0000256" key="6">
    <source>
        <dbReference type="ARBA" id="ARBA00022840"/>
    </source>
</evidence>
<evidence type="ECO:0000256" key="4">
    <source>
        <dbReference type="ARBA" id="ARBA00022741"/>
    </source>
</evidence>
<dbReference type="Proteomes" id="UP000670776">
    <property type="component" value="Unassembled WGS sequence"/>
</dbReference>
<keyword evidence="5 7" id="KW-0418">Kinase</keyword>
<dbReference type="SUPFAM" id="SSF54919">
    <property type="entry name" value="Nucleoside diphosphate kinase, NDK"/>
    <property type="match status" value="1"/>
</dbReference>
<dbReference type="GO" id="GO:0004550">
    <property type="term" value="F:nucleoside diphosphate kinase activity"/>
    <property type="evidence" value="ECO:0007669"/>
    <property type="project" value="UniProtKB-EC"/>
</dbReference>
<dbReference type="RefSeq" id="WP_209655277.1">
    <property type="nucleotide sequence ID" value="NZ_JAGJCB010000010.1"/>
</dbReference>
<comment type="similarity">
    <text evidence="1 7 8 9">Belongs to the NDK family.</text>
</comment>
<feature type="binding site" evidence="7 8">
    <location>
        <position position="87"/>
    </location>
    <ligand>
        <name>ATP</name>
        <dbReference type="ChEBI" id="CHEBI:30616"/>
    </ligand>
</feature>
<comment type="cofactor">
    <cofactor evidence="7">
        <name>Mg(2+)</name>
        <dbReference type="ChEBI" id="CHEBI:18420"/>
    </cofactor>
</comment>
<dbReference type="NCBIfam" id="NF001908">
    <property type="entry name" value="PRK00668.1"/>
    <property type="match status" value="1"/>
</dbReference>
<comment type="function">
    <text evidence="7">Major role in the synthesis of nucleoside triphosphates other than ATP. The ATP gamma phosphate is transferred to the NDP beta phosphate via a ping-pong mechanism, using a phosphorylated active-site intermediate.</text>
</comment>
<dbReference type="EC" id="2.7.4.6" evidence="7"/>
<dbReference type="CDD" id="cd04413">
    <property type="entry name" value="NDPk_I"/>
    <property type="match status" value="1"/>
</dbReference>
<evidence type="ECO:0000256" key="1">
    <source>
        <dbReference type="ARBA" id="ARBA00008142"/>
    </source>
</evidence>
<evidence type="ECO:0000313" key="11">
    <source>
        <dbReference type="EMBL" id="MBP0904385.1"/>
    </source>
</evidence>
<dbReference type="NCBIfam" id="NF011116">
    <property type="entry name" value="PRK14545.1"/>
    <property type="match status" value="1"/>
</dbReference>
<dbReference type="HAMAP" id="MF_00451">
    <property type="entry name" value="NDP_kinase"/>
    <property type="match status" value="1"/>
</dbReference>
<dbReference type="PANTHER" id="PTHR46161">
    <property type="entry name" value="NUCLEOSIDE DIPHOSPHATE KINASE"/>
    <property type="match status" value="1"/>
</dbReference>
<keyword evidence="7" id="KW-0963">Cytoplasm</keyword>
<comment type="caution">
    <text evidence="11">The sequence shown here is derived from an EMBL/GenBank/DDBJ whole genome shotgun (WGS) entry which is preliminary data.</text>
</comment>
<keyword evidence="7" id="KW-0479">Metal-binding</keyword>
<feature type="active site" description="Pros-phosphohistidine intermediate" evidence="7 8">
    <location>
        <position position="117"/>
    </location>
</feature>
<dbReference type="InterPro" id="IPR034907">
    <property type="entry name" value="NDK-like_dom"/>
</dbReference>
<dbReference type="InterPro" id="IPR001564">
    <property type="entry name" value="Nucleoside_diP_kinase"/>
</dbReference>
<feature type="binding site" evidence="7 8">
    <location>
        <position position="104"/>
    </location>
    <ligand>
        <name>ATP</name>
        <dbReference type="ChEBI" id="CHEBI:30616"/>
    </ligand>
</feature>
<evidence type="ECO:0000259" key="10">
    <source>
        <dbReference type="SMART" id="SM00562"/>
    </source>
</evidence>
<keyword evidence="12" id="KW-1185">Reference proteome</keyword>
<organism evidence="11 12">
    <name type="scientific">Mariniflexile gromovii</name>
    <dbReference type="NCBI Taxonomy" id="362523"/>
    <lineage>
        <taxon>Bacteria</taxon>
        <taxon>Pseudomonadati</taxon>
        <taxon>Bacteroidota</taxon>
        <taxon>Flavobacteriia</taxon>
        <taxon>Flavobacteriales</taxon>
        <taxon>Flavobacteriaceae</taxon>
        <taxon>Mariniflexile</taxon>
    </lineage>
</organism>
<evidence type="ECO:0000256" key="7">
    <source>
        <dbReference type="HAMAP-Rule" id="MF_00451"/>
    </source>
</evidence>
<dbReference type="InterPro" id="IPR036850">
    <property type="entry name" value="NDK-like_dom_sf"/>
</dbReference>
<feature type="binding site" evidence="7 8">
    <location>
        <position position="11"/>
    </location>
    <ligand>
        <name>ATP</name>
        <dbReference type="ChEBI" id="CHEBI:30616"/>
    </ligand>
</feature>
<feature type="binding site" evidence="7 8">
    <location>
        <position position="59"/>
    </location>
    <ligand>
        <name>ATP</name>
        <dbReference type="ChEBI" id="CHEBI:30616"/>
    </ligand>
</feature>
<evidence type="ECO:0000256" key="9">
    <source>
        <dbReference type="RuleBase" id="RU004011"/>
    </source>
</evidence>
<keyword evidence="4 7" id="KW-0547">Nucleotide-binding</keyword>